<gene>
    <name evidence="9" type="ORF">DKW60_17850</name>
</gene>
<evidence type="ECO:0000256" key="6">
    <source>
        <dbReference type="ARBA" id="ARBA00029677"/>
    </source>
</evidence>
<evidence type="ECO:0000256" key="3">
    <source>
        <dbReference type="ARBA" id="ARBA00012718"/>
    </source>
</evidence>
<accession>A0A317C7C9</accession>
<evidence type="ECO:0000313" key="9">
    <source>
        <dbReference type="EMBL" id="PWQ93323.1"/>
    </source>
</evidence>
<organism evidence="9 10">
    <name type="scientific">Leucothrix pacifica</name>
    <dbReference type="NCBI Taxonomy" id="1247513"/>
    <lineage>
        <taxon>Bacteria</taxon>
        <taxon>Pseudomonadati</taxon>
        <taxon>Pseudomonadota</taxon>
        <taxon>Gammaproteobacteria</taxon>
        <taxon>Thiotrichales</taxon>
        <taxon>Thiotrichaceae</taxon>
        <taxon>Leucothrix</taxon>
    </lineage>
</organism>
<sequence length="179" mass="20898">MLIPTITVLPVTLKYQAFYCEENIWHLCQHPDYQDGHVVFISALGDYFPMFHQRNGRGENRLIFWDYHVVLLQAGMIHDFNSSLSFSTPIEHYFDYSFALEHQLEPPMIPRFRVLPAADYTTSFLSDRRHMKSESGWQATPPDWPAISDSSSNLKQFCDMSDFEYGDVLTQSELLIKYS</sequence>
<dbReference type="GO" id="GO:0008418">
    <property type="term" value="F:protein-N-terminal asparagine amidohydrolase activity"/>
    <property type="evidence" value="ECO:0007669"/>
    <property type="project" value="InterPro"/>
</dbReference>
<evidence type="ECO:0000256" key="2">
    <source>
        <dbReference type="ARBA" id="ARBA00011245"/>
    </source>
</evidence>
<evidence type="ECO:0000313" key="10">
    <source>
        <dbReference type="Proteomes" id="UP000245539"/>
    </source>
</evidence>
<evidence type="ECO:0000259" key="8">
    <source>
        <dbReference type="Pfam" id="PF09764"/>
    </source>
</evidence>
<proteinExistence type="inferred from homology"/>
<name>A0A317C7C9_9GAMM</name>
<dbReference type="PANTHER" id="PTHR13035:SF0">
    <property type="entry name" value="PROTEIN N-TERMINAL GLUTAMINE AMIDOHYDROLASE"/>
    <property type="match status" value="1"/>
</dbReference>
<feature type="domain" description="Protein N-terminal glutamine amidohydrolase alpha beta roll" evidence="8">
    <location>
        <begin position="15"/>
        <end position="174"/>
    </location>
</feature>
<dbReference type="InterPro" id="IPR039733">
    <property type="entry name" value="NTAQ1"/>
</dbReference>
<dbReference type="GO" id="GO:0070773">
    <property type="term" value="F:protein-N-terminal glutamine amidohydrolase activity"/>
    <property type="evidence" value="ECO:0007669"/>
    <property type="project" value="UniProtKB-EC"/>
</dbReference>
<dbReference type="EC" id="3.5.1.122" evidence="3"/>
<dbReference type="Pfam" id="PF09764">
    <property type="entry name" value="Nt_Gln_amidase"/>
    <property type="match status" value="1"/>
</dbReference>
<dbReference type="InterPro" id="IPR023128">
    <property type="entry name" value="Prot_N_Gln_amidohydro_ab_roll"/>
</dbReference>
<protein>
    <recommendedName>
        <fullName evidence="4">Protein N-terminal glutamine amidohydrolase</fullName>
        <ecNumber evidence="3">3.5.1.122</ecNumber>
    </recommendedName>
    <alternativeName>
        <fullName evidence="6">Protein NH2-terminal glutamine deamidase</fullName>
    </alternativeName>
</protein>
<reference evidence="9 10" key="1">
    <citation type="submission" date="2018-05" db="EMBL/GenBank/DDBJ databases">
        <title>Leucothrix arctica sp. nov., isolated from Arctic seawater.</title>
        <authorList>
            <person name="Choi A."/>
            <person name="Baek K."/>
        </authorList>
    </citation>
    <scope>NUCLEOTIDE SEQUENCE [LARGE SCALE GENOMIC DNA]</scope>
    <source>
        <strain evidence="9 10">JCM 18388</strain>
    </source>
</reference>
<comment type="catalytic activity">
    <reaction evidence="7">
        <text>N-terminal L-glutaminyl-[protein] + H2O = N-terminal L-glutamyl-[protein] + NH4(+)</text>
        <dbReference type="Rhea" id="RHEA:50680"/>
        <dbReference type="Rhea" id="RHEA-COMP:12668"/>
        <dbReference type="Rhea" id="RHEA-COMP:12777"/>
        <dbReference type="ChEBI" id="CHEBI:15377"/>
        <dbReference type="ChEBI" id="CHEBI:28938"/>
        <dbReference type="ChEBI" id="CHEBI:64721"/>
        <dbReference type="ChEBI" id="CHEBI:64722"/>
        <dbReference type="EC" id="3.5.1.122"/>
    </reaction>
</comment>
<dbReference type="GO" id="GO:0005829">
    <property type="term" value="C:cytosol"/>
    <property type="evidence" value="ECO:0007669"/>
    <property type="project" value="TreeGrafter"/>
</dbReference>
<comment type="subunit">
    <text evidence="2">Monomer.</text>
</comment>
<keyword evidence="10" id="KW-1185">Reference proteome</keyword>
<dbReference type="Gene3D" id="3.10.620.10">
    <property type="entry name" value="Protein N-terminal glutamine amidohydrolase, alpha beta roll"/>
    <property type="match status" value="1"/>
</dbReference>
<dbReference type="EMBL" id="QGKM01000064">
    <property type="protein sequence ID" value="PWQ93323.1"/>
    <property type="molecule type" value="Genomic_DNA"/>
</dbReference>
<comment type="caution">
    <text evidence="9">The sequence shown here is derived from an EMBL/GenBank/DDBJ whole genome shotgun (WGS) entry which is preliminary data.</text>
</comment>
<comment type="similarity">
    <text evidence="1">Belongs to the NTAQ1 family.</text>
</comment>
<dbReference type="InterPro" id="IPR037132">
    <property type="entry name" value="N_Gln_amidohydro_ab_roll_sf"/>
</dbReference>
<evidence type="ECO:0000256" key="1">
    <source>
        <dbReference type="ARBA" id="ARBA00008985"/>
    </source>
</evidence>
<dbReference type="AlphaFoldDB" id="A0A317C7C9"/>
<dbReference type="Proteomes" id="UP000245539">
    <property type="component" value="Unassembled WGS sequence"/>
</dbReference>
<keyword evidence="5" id="KW-0378">Hydrolase</keyword>
<dbReference type="OrthoDB" id="823442at2"/>
<evidence type="ECO:0000256" key="7">
    <source>
        <dbReference type="ARBA" id="ARBA00048768"/>
    </source>
</evidence>
<evidence type="ECO:0000256" key="5">
    <source>
        <dbReference type="ARBA" id="ARBA00022801"/>
    </source>
</evidence>
<evidence type="ECO:0000256" key="4">
    <source>
        <dbReference type="ARBA" id="ARBA00021247"/>
    </source>
</evidence>
<dbReference type="PANTHER" id="PTHR13035">
    <property type="entry name" value="PROTEIN N-TERMINAL GLUTAMINE AMIDOHYDROLASE"/>
    <property type="match status" value="1"/>
</dbReference>